<sequence length="76" mass="8536">MYAVSRGGRQLSIVFCVIVGGFACNSLLKCGGIHKDLLSTPRADRVVVDTKRGREVNIVTLDVWGEIERRRERQHP</sequence>
<reference evidence="1 2" key="1">
    <citation type="submission" date="2016-10" db="EMBL/GenBank/DDBJ databases">
        <title>Draft genome sequence of Coniochaeta ligniaria NRRL30616, a lignocellulolytic fungus for bioabatement of inhibitors in plant biomass hydrolysates.</title>
        <authorList>
            <consortium name="DOE Joint Genome Institute"/>
            <person name="Jimenez D.J."/>
            <person name="Hector R.E."/>
            <person name="Riley R."/>
            <person name="Sun H."/>
            <person name="Grigoriev I.V."/>
            <person name="Van Elsas J.D."/>
            <person name="Nichols N.N."/>
        </authorList>
    </citation>
    <scope>NUCLEOTIDE SEQUENCE [LARGE SCALE GENOMIC DNA]</scope>
    <source>
        <strain evidence="1 2">NRRL 30616</strain>
    </source>
</reference>
<dbReference type="AlphaFoldDB" id="A0A1J7I627"/>
<protein>
    <submittedName>
        <fullName evidence="1">Uncharacterized protein</fullName>
    </submittedName>
</protein>
<keyword evidence="2" id="KW-1185">Reference proteome</keyword>
<feature type="non-terminal residue" evidence="1">
    <location>
        <position position="1"/>
    </location>
</feature>
<dbReference type="PROSITE" id="PS51257">
    <property type="entry name" value="PROKAR_LIPOPROTEIN"/>
    <property type="match status" value="1"/>
</dbReference>
<evidence type="ECO:0000313" key="1">
    <source>
        <dbReference type="EMBL" id="OIW22974.1"/>
    </source>
</evidence>
<evidence type="ECO:0000313" key="2">
    <source>
        <dbReference type="Proteomes" id="UP000182658"/>
    </source>
</evidence>
<name>A0A1J7I627_9PEZI</name>
<dbReference type="InParanoid" id="A0A1J7I627"/>
<proteinExistence type="predicted"/>
<gene>
    <name evidence="1" type="ORF">CONLIGDRAFT_637907</name>
</gene>
<accession>A0A1J7I627</accession>
<dbReference type="EMBL" id="KV875109">
    <property type="protein sequence ID" value="OIW22974.1"/>
    <property type="molecule type" value="Genomic_DNA"/>
</dbReference>
<dbReference type="Proteomes" id="UP000182658">
    <property type="component" value="Unassembled WGS sequence"/>
</dbReference>
<organism evidence="1 2">
    <name type="scientific">Coniochaeta ligniaria NRRL 30616</name>
    <dbReference type="NCBI Taxonomy" id="1408157"/>
    <lineage>
        <taxon>Eukaryota</taxon>
        <taxon>Fungi</taxon>
        <taxon>Dikarya</taxon>
        <taxon>Ascomycota</taxon>
        <taxon>Pezizomycotina</taxon>
        <taxon>Sordariomycetes</taxon>
        <taxon>Sordariomycetidae</taxon>
        <taxon>Coniochaetales</taxon>
        <taxon>Coniochaetaceae</taxon>
        <taxon>Coniochaeta</taxon>
    </lineage>
</organism>